<feature type="transmembrane region" description="Helical" evidence="5">
    <location>
        <begin position="49"/>
        <end position="68"/>
    </location>
</feature>
<feature type="transmembrane region" description="Helical" evidence="5">
    <location>
        <begin position="12"/>
        <end position="37"/>
    </location>
</feature>
<feature type="transmembrane region" description="Helical" evidence="5">
    <location>
        <begin position="80"/>
        <end position="98"/>
    </location>
</feature>
<dbReference type="InterPro" id="IPR002781">
    <property type="entry name" value="TM_pro_TauE-like"/>
</dbReference>
<evidence type="ECO:0000256" key="3">
    <source>
        <dbReference type="ARBA" id="ARBA00022989"/>
    </source>
</evidence>
<evidence type="ECO:0000313" key="6">
    <source>
        <dbReference type="EMBL" id="KPH54959.1"/>
    </source>
</evidence>
<evidence type="ECO:0000256" key="2">
    <source>
        <dbReference type="ARBA" id="ARBA00022692"/>
    </source>
</evidence>
<comment type="similarity">
    <text evidence="5">Belongs to the 4-toluene sulfonate uptake permease (TSUP) (TC 2.A.102) family.</text>
</comment>
<gene>
    <name evidence="6" type="ORF">HPU229334_11935</name>
</gene>
<keyword evidence="4 5" id="KW-0472">Membrane</keyword>
<keyword evidence="2 5" id="KW-0812">Transmembrane</keyword>
<evidence type="ECO:0000256" key="1">
    <source>
        <dbReference type="ARBA" id="ARBA00004141"/>
    </source>
</evidence>
<reference evidence="6 7" key="1">
    <citation type="submission" date="2014-06" db="EMBL/GenBank/DDBJ databases">
        <title>Helicobacter pullorum isolates in fresh chicken meat - phenotypic and genotypic features.</title>
        <authorList>
            <person name="Borges V."/>
            <person name="Santos A."/>
            <person name="Correia C.B."/>
            <person name="Saraiva M."/>
            <person name="Menard A."/>
            <person name="Vieira L."/>
            <person name="Sampaio D.A."/>
            <person name="Gomes J.P."/>
            <person name="Oleastro M."/>
        </authorList>
    </citation>
    <scope>NUCLEOTIDE SEQUENCE [LARGE SCALE GENOMIC DNA]</scope>
    <source>
        <strain evidence="6 7">229334/12</strain>
    </source>
</reference>
<dbReference type="Proteomes" id="UP000037997">
    <property type="component" value="Unassembled WGS sequence"/>
</dbReference>
<proteinExistence type="inferred from homology"/>
<feature type="transmembrane region" description="Helical" evidence="5">
    <location>
        <begin position="105"/>
        <end position="122"/>
    </location>
</feature>
<keyword evidence="5" id="KW-1003">Cell membrane</keyword>
<dbReference type="EMBL" id="JNOC01000079">
    <property type="protein sequence ID" value="KPH54959.1"/>
    <property type="molecule type" value="Genomic_DNA"/>
</dbReference>
<dbReference type="RefSeq" id="WP_081003236.1">
    <property type="nucleotide sequence ID" value="NZ_JNOC01000079.1"/>
</dbReference>
<feature type="transmembrane region" description="Helical" evidence="5">
    <location>
        <begin position="185"/>
        <end position="205"/>
    </location>
</feature>
<evidence type="ECO:0000256" key="5">
    <source>
        <dbReference type="RuleBase" id="RU363041"/>
    </source>
</evidence>
<keyword evidence="3 5" id="KW-1133">Transmembrane helix</keyword>
<evidence type="ECO:0000256" key="4">
    <source>
        <dbReference type="ARBA" id="ARBA00023136"/>
    </source>
</evidence>
<feature type="transmembrane region" description="Helical" evidence="5">
    <location>
        <begin position="238"/>
        <end position="256"/>
    </location>
</feature>
<name>A0A0N0LT96_9HELI</name>
<dbReference type="PANTHER" id="PTHR43701">
    <property type="entry name" value="MEMBRANE TRANSPORTER PROTEIN MJ0441-RELATED"/>
    <property type="match status" value="1"/>
</dbReference>
<evidence type="ECO:0000313" key="7">
    <source>
        <dbReference type="Proteomes" id="UP000037997"/>
    </source>
</evidence>
<dbReference type="AlphaFoldDB" id="A0A0N0LT96"/>
<feature type="transmembrane region" description="Helical" evidence="5">
    <location>
        <begin position="211"/>
        <end position="231"/>
    </location>
</feature>
<comment type="subcellular location">
    <subcellularLocation>
        <location evidence="5">Cell membrane</location>
        <topology evidence="5">Multi-pass membrane protein</topology>
    </subcellularLocation>
    <subcellularLocation>
        <location evidence="1">Membrane</location>
        <topology evidence="1">Multi-pass membrane protein</topology>
    </subcellularLocation>
</comment>
<organism evidence="6 7">
    <name type="scientific">Helicobacter pullorum</name>
    <dbReference type="NCBI Taxonomy" id="35818"/>
    <lineage>
        <taxon>Bacteria</taxon>
        <taxon>Pseudomonadati</taxon>
        <taxon>Campylobacterota</taxon>
        <taxon>Epsilonproteobacteria</taxon>
        <taxon>Campylobacterales</taxon>
        <taxon>Helicobacteraceae</taxon>
        <taxon>Helicobacter</taxon>
    </lineage>
</organism>
<comment type="caution">
    <text evidence="6">The sequence shown here is derived from an EMBL/GenBank/DDBJ whole genome shotgun (WGS) entry which is preliminary data.</text>
</comment>
<dbReference type="GO" id="GO:0005886">
    <property type="term" value="C:plasma membrane"/>
    <property type="evidence" value="ECO:0007669"/>
    <property type="project" value="UniProtKB-SubCell"/>
</dbReference>
<dbReference type="PATRIC" id="fig|35818.11.peg.2363"/>
<dbReference type="Pfam" id="PF01925">
    <property type="entry name" value="TauE"/>
    <property type="match status" value="1"/>
</dbReference>
<accession>A0A0N0LT96</accession>
<dbReference type="PANTHER" id="PTHR43701:SF2">
    <property type="entry name" value="MEMBRANE TRANSPORTER PROTEIN YJNA-RELATED"/>
    <property type="match status" value="1"/>
</dbReference>
<protein>
    <recommendedName>
        <fullName evidence="5">Probable membrane transporter protein</fullName>
    </recommendedName>
</protein>
<dbReference type="STRING" id="35818.HPU229336_06265"/>
<feature type="transmembrane region" description="Helical" evidence="5">
    <location>
        <begin position="142"/>
        <end position="173"/>
    </location>
</feature>
<dbReference type="InterPro" id="IPR051598">
    <property type="entry name" value="TSUP/Inactive_protease-like"/>
</dbReference>
<sequence>MEFLALEPLNILGLLGVGILSGILAGFFGIGGGAIIVPMMILFGNDIKIAIGISIMQMIFSSIYGSYVNYKKRNLDFKDGVFVGIGGLIGASFSGVIVDNVPSNILEIVFTCFIIYSIIKFFRANAYGGERKIDEGRNSALFLIAGGCVVGIFAISLGIGGGMMLAPLLAYYLGYSSKKIVPISLFFVIFSSVSGFTSLAMHGYVDYKQGFLVGIASLIGVRIGIWILSIIDAKKHKYALLAMYVFVLAIMLEKMIV</sequence>